<feature type="transmembrane region" description="Helical" evidence="1">
    <location>
        <begin position="193"/>
        <end position="212"/>
    </location>
</feature>
<sequence length="224" mass="25911">MKLTTEQIDYIEHTLVKNGLDFEDLKFELIDHIASEIEVKMAIEEISFMPAFYIVFDTWKAQLKPSQSAAFLGRNLVAPKIVIDRLSSLKKRELLTGLVFCFIVTLLFYGMSTMPVFRTVLHYVELIILKLFLLTIIVLLVSKMVLYQSKLKTTYSVLFNKSFLLSVPFCVIISLGGFSFFRTENIENIRISAVAATVLYGFFLFSSARFLYQHYHFVQKIKRV</sequence>
<evidence type="ECO:0000313" key="2">
    <source>
        <dbReference type="EMBL" id="SFM46864.1"/>
    </source>
</evidence>
<dbReference type="eggNOG" id="ENOG50331JR">
    <property type="taxonomic scope" value="Bacteria"/>
</dbReference>
<protein>
    <submittedName>
        <fullName evidence="2">Uncharacterized protein</fullName>
    </submittedName>
</protein>
<keyword evidence="3" id="KW-1185">Reference proteome</keyword>
<dbReference type="Proteomes" id="UP000182961">
    <property type="component" value="Unassembled WGS sequence"/>
</dbReference>
<dbReference type="AlphaFoldDB" id="A0A1I4R3G4"/>
<evidence type="ECO:0000313" key="3">
    <source>
        <dbReference type="Proteomes" id="UP000182961"/>
    </source>
</evidence>
<feature type="transmembrane region" description="Helical" evidence="1">
    <location>
        <begin position="162"/>
        <end position="181"/>
    </location>
</feature>
<evidence type="ECO:0000256" key="1">
    <source>
        <dbReference type="SAM" id="Phobius"/>
    </source>
</evidence>
<name>A0A1I4R3G4_9FLAO</name>
<dbReference type="RefSeq" id="WP_024980563.1">
    <property type="nucleotide sequence ID" value="NZ_CBCRUM010000001.1"/>
</dbReference>
<organism evidence="2 3">
    <name type="scientific">Flavobacterium succinicans</name>
    <dbReference type="NCBI Taxonomy" id="29536"/>
    <lineage>
        <taxon>Bacteria</taxon>
        <taxon>Pseudomonadati</taxon>
        <taxon>Bacteroidota</taxon>
        <taxon>Flavobacteriia</taxon>
        <taxon>Flavobacteriales</taxon>
        <taxon>Flavobacteriaceae</taxon>
        <taxon>Flavobacterium</taxon>
    </lineage>
</organism>
<dbReference type="EMBL" id="FOUT01000001">
    <property type="protein sequence ID" value="SFM46864.1"/>
    <property type="molecule type" value="Genomic_DNA"/>
</dbReference>
<proteinExistence type="predicted"/>
<accession>A0A1I4R3G4</accession>
<feature type="transmembrane region" description="Helical" evidence="1">
    <location>
        <begin position="120"/>
        <end position="141"/>
    </location>
</feature>
<keyword evidence="1" id="KW-1133">Transmembrane helix</keyword>
<reference evidence="3" key="1">
    <citation type="submission" date="2016-10" db="EMBL/GenBank/DDBJ databases">
        <authorList>
            <person name="Varghese N."/>
            <person name="Submissions S."/>
        </authorList>
    </citation>
    <scope>NUCLEOTIDE SEQUENCE [LARGE SCALE GENOMIC DNA]</scope>
    <source>
        <strain evidence="3">DSM 4002</strain>
    </source>
</reference>
<feature type="transmembrane region" description="Helical" evidence="1">
    <location>
        <begin position="94"/>
        <end position="114"/>
    </location>
</feature>
<keyword evidence="1" id="KW-0812">Transmembrane</keyword>
<gene>
    <name evidence="2" type="ORF">SAMN05444143_101178</name>
</gene>
<keyword evidence="1" id="KW-0472">Membrane</keyword>